<accession>A0A6B2LNA3</accession>
<reference evidence="1" key="1">
    <citation type="journal article" date="2020" name="J. Eukaryot. Microbiol.">
        <title>De novo Sequencing, Assembly and Annotation of the Transcriptome for the Free-Living Testate Amoeba Arcella intermedia.</title>
        <authorList>
            <person name="Ribeiro G.M."/>
            <person name="Porfirio-Sousa A.L."/>
            <person name="Maurer-Alcala X.X."/>
            <person name="Katz L.A."/>
            <person name="Lahr D.J.G."/>
        </authorList>
    </citation>
    <scope>NUCLEOTIDE SEQUENCE</scope>
</reference>
<organism evidence="1">
    <name type="scientific">Arcella intermedia</name>
    <dbReference type="NCBI Taxonomy" id="1963864"/>
    <lineage>
        <taxon>Eukaryota</taxon>
        <taxon>Amoebozoa</taxon>
        <taxon>Tubulinea</taxon>
        <taxon>Elardia</taxon>
        <taxon>Arcellinida</taxon>
        <taxon>Sphaerothecina</taxon>
        <taxon>Arcellidae</taxon>
        <taxon>Arcella</taxon>
    </lineage>
</organism>
<sequence>MVNPRGNTPTVFRWKSSHGPFDHSSRHANFGGGHDIYVCDNPHANTSSYIGFPCSYEDTLGFGQATFTGAYNGWCVNEIEVFRVN</sequence>
<evidence type="ECO:0000313" key="1">
    <source>
        <dbReference type="EMBL" id="NDV38649.1"/>
    </source>
</evidence>
<protein>
    <recommendedName>
        <fullName evidence="2">TLDc domain-containing protein</fullName>
    </recommendedName>
</protein>
<dbReference type="EMBL" id="GIBP01009680">
    <property type="protein sequence ID" value="NDV38649.1"/>
    <property type="molecule type" value="Transcribed_RNA"/>
</dbReference>
<evidence type="ECO:0008006" key="2">
    <source>
        <dbReference type="Google" id="ProtNLM"/>
    </source>
</evidence>
<proteinExistence type="predicted"/>
<dbReference type="AlphaFoldDB" id="A0A6B2LNA3"/>
<name>A0A6B2LNA3_9EUKA</name>